<protein>
    <recommendedName>
        <fullName evidence="2">SCP domain-containing protein</fullName>
    </recommendedName>
</protein>
<accession>A0A918UR28</accession>
<dbReference type="EMBL" id="BMZB01000001">
    <property type="protein sequence ID" value="GGZ29331.1"/>
    <property type="molecule type" value="Genomic_DNA"/>
</dbReference>
<dbReference type="InterPro" id="IPR014044">
    <property type="entry name" value="CAP_dom"/>
</dbReference>
<evidence type="ECO:0000313" key="3">
    <source>
        <dbReference type="EMBL" id="GGZ29331.1"/>
    </source>
</evidence>
<keyword evidence="4" id="KW-1185">Reference proteome</keyword>
<dbReference type="Gene3D" id="3.40.33.10">
    <property type="entry name" value="CAP"/>
    <property type="match status" value="1"/>
</dbReference>
<organism evidence="3 4">
    <name type="scientific">Asticcacaulis endophyticus</name>
    <dbReference type="NCBI Taxonomy" id="1395890"/>
    <lineage>
        <taxon>Bacteria</taxon>
        <taxon>Pseudomonadati</taxon>
        <taxon>Pseudomonadota</taxon>
        <taxon>Alphaproteobacteria</taxon>
        <taxon>Caulobacterales</taxon>
        <taxon>Caulobacteraceae</taxon>
        <taxon>Asticcacaulis</taxon>
    </lineage>
</organism>
<reference evidence="3" key="2">
    <citation type="submission" date="2020-09" db="EMBL/GenBank/DDBJ databases">
        <authorList>
            <person name="Sun Q."/>
            <person name="Kim S."/>
        </authorList>
    </citation>
    <scope>NUCLEOTIDE SEQUENCE</scope>
    <source>
        <strain evidence="3">KCTC 32296</strain>
    </source>
</reference>
<comment type="caution">
    <text evidence="3">The sequence shown here is derived from an EMBL/GenBank/DDBJ whole genome shotgun (WGS) entry which is preliminary data.</text>
</comment>
<feature type="chain" id="PRO_5037667022" description="SCP domain-containing protein" evidence="1">
    <location>
        <begin position="25"/>
        <end position="168"/>
    </location>
</feature>
<evidence type="ECO:0000313" key="4">
    <source>
        <dbReference type="Proteomes" id="UP000662572"/>
    </source>
</evidence>
<dbReference type="Pfam" id="PF00188">
    <property type="entry name" value="CAP"/>
    <property type="match status" value="1"/>
</dbReference>
<dbReference type="Proteomes" id="UP000662572">
    <property type="component" value="Unassembled WGS sequence"/>
</dbReference>
<proteinExistence type="predicted"/>
<evidence type="ECO:0000256" key="1">
    <source>
        <dbReference type="SAM" id="SignalP"/>
    </source>
</evidence>
<keyword evidence="1" id="KW-0732">Signal</keyword>
<dbReference type="SUPFAM" id="SSF55797">
    <property type="entry name" value="PR-1-like"/>
    <property type="match status" value="1"/>
</dbReference>
<dbReference type="AlphaFoldDB" id="A0A918UR28"/>
<dbReference type="InterPro" id="IPR035940">
    <property type="entry name" value="CAP_sf"/>
</dbReference>
<dbReference type="PANTHER" id="PTHR31157:SF1">
    <property type="entry name" value="SCP DOMAIN-CONTAINING PROTEIN"/>
    <property type="match status" value="1"/>
</dbReference>
<name>A0A918UR28_9CAUL</name>
<dbReference type="PANTHER" id="PTHR31157">
    <property type="entry name" value="SCP DOMAIN-CONTAINING PROTEIN"/>
    <property type="match status" value="1"/>
</dbReference>
<feature type="domain" description="SCP" evidence="2">
    <location>
        <begin position="37"/>
        <end position="163"/>
    </location>
</feature>
<dbReference type="CDD" id="cd05379">
    <property type="entry name" value="CAP_bacterial"/>
    <property type="match status" value="1"/>
</dbReference>
<sequence>MRAVSLLMVAALWGGLAQVGPVVAQGHDDNGNVAYVFDLINAEREDRGCDPLNFDPRLARAAQRHADAMARQNFFAHKGPDGTSAGQRAISSGYRWIMVAENIAAGHMRPDDVVEGWMNSPGHRANILSCTLTDTGIALSYQPDDRPLPGQRQAYRWYWVQVFARPAR</sequence>
<gene>
    <name evidence="3" type="ORF">GCM10011273_14210</name>
</gene>
<evidence type="ECO:0000259" key="2">
    <source>
        <dbReference type="Pfam" id="PF00188"/>
    </source>
</evidence>
<feature type="signal peptide" evidence="1">
    <location>
        <begin position="1"/>
        <end position="24"/>
    </location>
</feature>
<reference evidence="3" key="1">
    <citation type="journal article" date="2014" name="Int. J. Syst. Evol. Microbiol.">
        <title>Complete genome sequence of Corynebacterium casei LMG S-19264T (=DSM 44701T), isolated from a smear-ripened cheese.</title>
        <authorList>
            <consortium name="US DOE Joint Genome Institute (JGI-PGF)"/>
            <person name="Walter F."/>
            <person name="Albersmeier A."/>
            <person name="Kalinowski J."/>
            <person name="Ruckert C."/>
        </authorList>
    </citation>
    <scope>NUCLEOTIDE SEQUENCE</scope>
    <source>
        <strain evidence="3">KCTC 32296</strain>
    </source>
</reference>
<dbReference type="RefSeq" id="WP_189485674.1">
    <property type="nucleotide sequence ID" value="NZ_BMZB01000001.1"/>
</dbReference>